<dbReference type="InterPro" id="IPR009004">
    <property type="entry name" value="Transposase_Mu_C"/>
</dbReference>
<dbReference type="EMBL" id="CP018889">
    <property type="protein sequence ID" value="AUI69833.1"/>
    <property type="molecule type" value="Genomic_DNA"/>
</dbReference>
<dbReference type="OrthoDB" id="5676324at2"/>
<feature type="domain" description="Transposase-like Mu C-terminal" evidence="3">
    <location>
        <begin position="495"/>
        <end position="556"/>
    </location>
</feature>
<dbReference type="STRING" id="288004.AL038_09490"/>
<dbReference type="KEGG" id="blep:AL038_09490"/>
<dbReference type="GO" id="GO:0004803">
    <property type="term" value="F:transposase activity"/>
    <property type="evidence" value="ECO:0007669"/>
    <property type="project" value="InterPro"/>
</dbReference>
<dbReference type="SUPFAM" id="SSF50610">
    <property type="entry name" value="mu transposase, C-terminal domain"/>
    <property type="match status" value="1"/>
</dbReference>
<keyword evidence="5" id="KW-1185">Reference proteome</keyword>
<feature type="domain" description="Bacteriophage Mu transposase" evidence="1">
    <location>
        <begin position="282"/>
        <end position="476"/>
    </location>
</feature>
<dbReference type="Gene3D" id="2.30.30.130">
    <property type="entry name" value="Transposase, Mu, C-terminal"/>
    <property type="match status" value="1"/>
</dbReference>
<dbReference type="InterPro" id="IPR009057">
    <property type="entry name" value="Homeodomain-like_sf"/>
</dbReference>
<dbReference type="InterPro" id="IPR012337">
    <property type="entry name" value="RNaseH-like_sf"/>
</dbReference>
<dbReference type="Pfam" id="PF09299">
    <property type="entry name" value="Mu-transpos_C"/>
    <property type="match status" value="1"/>
</dbReference>
<dbReference type="InterPro" id="IPR015126">
    <property type="entry name" value="Mu_I-gamma"/>
</dbReference>
<dbReference type="GO" id="GO:0015074">
    <property type="term" value="P:DNA integration"/>
    <property type="evidence" value="ECO:0007669"/>
    <property type="project" value="InterPro"/>
</dbReference>
<proteinExistence type="predicted"/>
<dbReference type="InterPro" id="IPR015378">
    <property type="entry name" value="Transposase-like_Mu_C"/>
</dbReference>
<dbReference type="RefSeq" id="WP_062152252.1">
    <property type="nucleotide sequence ID" value="NZ_CP012373.2"/>
</dbReference>
<dbReference type="Pfam" id="PF09039">
    <property type="entry name" value="HTH_Tnp_Mu_2"/>
    <property type="match status" value="1"/>
</dbReference>
<feature type="domain" description="Mu DNA binding I gamma subdomain" evidence="2">
    <location>
        <begin position="169"/>
        <end position="276"/>
    </location>
</feature>
<dbReference type="GO" id="GO:0006313">
    <property type="term" value="P:DNA transposition"/>
    <property type="evidence" value="ECO:0007669"/>
    <property type="project" value="InterPro"/>
</dbReference>
<dbReference type="Proteomes" id="UP000234271">
    <property type="component" value="Chromosome"/>
</dbReference>
<organism evidence="4 5">
    <name type="scientific">Beggiatoa leptomitoformis</name>
    <dbReference type="NCBI Taxonomy" id="288004"/>
    <lineage>
        <taxon>Bacteria</taxon>
        <taxon>Pseudomonadati</taxon>
        <taxon>Pseudomonadota</taxon>
        <taxon>Gammaproteobacteria</taxon>
        <taxon>Thiotrichales</taxon>
        <taxon>Thiotrichaceae</taxon>
        <taxon>Beggiatoa</taxon>
    </lineage>
</organism>
<evidence type="ECO:0008006" key="6">
    <source>
        <dbReference type="Google" id="ProtNLM"/>
    </source>
</evidence>
<dbReference type="SUPFAM" id="SSF46689">
    <property type="entry name" value="Homeodomain-like"/>
    <property type="match status" value="1"/>
</dbReference>
<dbReference type="SUPFAM" id="SSF53098">
    <property type="entry name" value="Ribonuclease H-like"/>
    <property type="match status" value="1"/>
</dbReference>
<evidence type="ECO:0000259" key="1">
    <source>
        <dbReference type="Pfam" id="PF02914"/>
    </source>
</evidence>
<dbReference type="Gene3D" id="1.10.10.60">
    <property type="entry name" value="Homeodomain-like"/>
    <property type="match status" value="2"/>
</dbReference>
<dbReference type="Gene3D" id="6.10.250.2550">
    <property type="match status" value="1"/>
</dbReference>
<dbReference type="AlphaFoldDB" id="A0A2N9YH93"/>
<dbReference type="InterPro" id="IPR036397">
    <property type="entry name" value="RNaseH_sf"/>
</dbReference>
<accession>A0A2N9YH93</accession>
<dbReference type="InterPro" id="IPR004189">
    <property type="entry name" value="Phage_Mu_transposase"/>
</dbReference>
<sequence length="673" mass="75518">MSFISIREIAEITDVSPQSIRKAISQGSWLGSPLDVREVSVQGGRGGVGYEINIDSLPEKYKEIVLSKLNQSEKNAKIAVLPQKNSKKLKEIALELQEPQIKSSKPSYSPASLWATWEVAKTAAREKAEYRLKIIKEINSLVALGMAKVDAIAQAAPDVTYVSVYGWYKQIKDIGVADWLPALLPNNKGRLPLTDSYQPVIYQAFKDYYLTTAKRSFSHCYQLTSVDAGRYGWGEMPSLYLLKSRLENELAQQLKDYGRQGKKAKSFLNPIPPQVRDKSGMVALEWINGDGYDHEFYVIFPDGKEGKPVTWFWQDVYSGMLLSYYSDVSENSDMLRLALRETIKQYGLGVNNKPFNITVDNTRAASARVLTGRAVYRHRYKLRDDEAKGVFGRLGTEYHPTLPFSGQSKPIERKFGIGGISELVDRDPLVEDARNAGKAISWEAFQALLKKAVNVINNRVSRSKVCNGKRTPLQVFNMSIEQNIVLKASNAQLNMLMMCAVGVPVNKTNGSVAFLDNVYWVEELARYCGERVMIEYDPQNLHDGVNVYTLDNQFIAHAPCIHAVGWADTDAARETAKLKRRHQKAIKEAFKAEVAIGAKERAKRNLKAELEEIPGVGSVDKRTGEIVDYKPVVTKVVGVDFKKPAKPQGMTEEQEAMYAKRMAEQRAKLRKAI</sequence>
<gene>
    <name evidence="4" type="ORF">BLE401_14790</name>
</gene>
<reference evidence="5" key="1">
    <citation type="submission" date="2016-12" db="EMBL/GenBank/DDBJ databases">
        <title>Complete Genome Sequence of Beggiatoa leptomitiformis D-401.</title>
        <authorList>
            <person name="Fomenkov A."/>
            <person name="Vincze T."/>
            <person name="Grabovich M."/>
            <person name="Anton B.P."/>
            <person name="Dubinina G."/>
            <person name="Orlova M."/>
            <person name="Belousova E."/>
            <person name="Roberts R.J."/>
        </authorList>
    </citation>
    <scope>NUCLEOTIDE SEQUENCE [LARGE SCALE GENOMIC DNA]</scope>
    <source>
        <strain evidence="5">D-401</strain>
    </source>
</reference>
<evidence type="ECO:0000313" key="4">
    <source>
        <dbReference type="EMBL" id="AUI69833.1"/>
    </source>
</evidence>
<evidence type="ECO:0000259" key="3">
    <source>
        <dbReference type="Pfam" id="PF09299"/>
    </source>
</evidence>
<dbReference type="Pfam" id="PF02914">
    <property type="entry name" value="DDE_2"/>
    <property type="match status" value="1"/>
</dbReference>
<protein>
    <recommendedName>
        <fullName evidence="6">DDE-type integrase/transposase/recombinase</fullName>
    </recommendedName>
</protein>
<name>A0A2N9YH93_9GAMM</name>
<evidence type="ECO:0000259" key="2">
    <source>
        <dbReference type="Pfam" id="PF09039"/>
    </source>
</evidence>
<evidence type="ECO:0000313" key="5">
    <source>
        <dbReference type="Proteomes" id="UP000234271"/>
    </source>
</evidence>
<dbReference type="GO" id="GO:0003677">
    <property type="term" value="F:DNA binding"/>
    <property type="evidence" value="ECO:0007669"/>
    <property type="project" value="InterPro"/>
</dbReference>
<dbReference type="Gene3D" id="3.30.420.10">
    <property type="entry name" value="Ribonuclease H-like superfamily/Ribonuclease H"/>
    <property type="match status" value="1"/>
</dbReference>